<protein>
    <submittedName>
        <fullName evidence="1">Uncharacterized protein</fullName>
    </submittedName>
</protein>
<keyword evidence="2" id="KW-1185">Reference proteome</keyword>
<feature type="non-terminal residue" evidence="1">
    <location>
        <position position="1"/>
    </location>
</feature>
<feature type="non-terminal residue" evidence="1">
    <location>
        <position position="92"/>
    </location>
</feature>
<dbReference type="AlphaFoldDB" id="A0A0C9ZAK5"/>
<proteinExistence type="predicted"/>
<accession>A0A0C9ZAK5</accession>
<evidence type="ECO:0000313" key="2">
    <source>
        <dbReference type="Proteomes" id="UP000054018"/>
    </source>
</evidence>
<name>A0A0C9ZAK5_9AGAM</name>
<evidence type="ECO:0000313" key="1">
    <source>
        <dbReference type="EMBL" id="KIK16953.1"/>
    </source>
</evidence>
<dbReference type="Proteomes" id="UP000054018">
    <property type="component" value="Unassembled WGS sequence"/>
</dbReference>
<gene>
    <name evidence="1" type="ORF">PISMIDRAFT_685852</name>
</gene>
<reference evidence="1 2" key="1">
    <citation type="submission" date="2014-04" db="EMBL/GenBank/DDBJ databases">
        <authorList>
            <consortium name="DOE Joint Genome Institute"/>
            <person name="Kuo A."/>
            <person name="Kohler A."/>
            <person name="Costa M.D."/>
            <person name="Nagy L.G."/>
            <person name="Floudas D."/>
            <person name="Copeland A."/>
            <person name="Barry K.W."/>
            <person name="Cichocki N."/>
            <person name="Veneault-Fourrey C."/>
            <person name="LaButti K."/>
            <person name="Lindquist E.A."/>
            <person name="Lipzen A."/>
            <person name="Lundell T."/>
            <person name="Morin E."/>
            <person name="Murat C."/>
            <person name="Sun H."/>
            <person name="Tunlid A."/>
            <person name="Henrissat B."/>
            <person name="Grigoriev I.V."/>
            <person name="Hibbett D.S."/>
            <person name="Martin F."/>
            <person name="Nordberg H.P."/>
            <person name="Cantor M.N."/>
            <person name="Hua S.X."/>
        </authorList>
    </citation>
    <scope>NUCLEOTIDE SEQUENCE [LARGE SCALE GENOMIC DNA]</scope>
    <source>
        <strain evidence="1 2">441</strain>
    </source>
</reference>
<reference evidence="2" key="2">
    <citation type="submission" date="2015-01" db="EMBL/GenBank/DDBJ databases">
        <title>Evolutionary Origins and Diversification of the Mycorrhizal Mutualists.</title>
        <authorList>
            <consortium name="DOE Joint Genome Institute"/>
            <consortium name="Mycorrhizal Genomics Consortium"/>
            <person name="Kohler A."/>
            <person name="Kuo A."/>
            <person name="Nagy L.G."/>
            <person name="Floudas D."/>
            <person name="Copeland A."/>
            <person name="Barry K.W."/>
            <person name="Cichocki N."/>
            <person name="Veneault-Fourrey C."/>
            <person name="LaButti K."/>
            <person name="Lindquist E.A."/>
            <person name="Lipzen A."/>
            <person name="Lundell T."/>
            <person name="Morin E."/>
            <person name="Murat C."/>
            <person name="Riley R."/>
            <person name="Ohm R."/>
            <person name="Sun H."/>
            <person name="Tunlid A."/>
            <person name="Henrissat B."/>
            <person name="Grigoriev I.V."/>
            <person name="Hibbett D.S."/>
            <person name="Martin F."/>
        </authorList>
    </citation>
    <scope>NUCLEOTIDE SEQUENCE [LARGE SCALE GENOMIC DNA]</scope>
    <source>
        <strain evidence="2">441</strain>
    </source>
</reference>
<organism evidence="1 2">
    <name type="scientific">Pisolithus microcarpus 441</name>
    <dbReference type="NCBI Taxonomy" id="765257"/>
    <lineage>
        <taxon>Eukaryota</taxon>
        <taxon>Fungi</taxon>
        <taxon>Dikarya</taxon>
        <taxon>Basidiomycota</taxon>
        <taxon>Agaricomycotina</taxon>
        <taxon>Agaricomycetes</taxon>
        <taxon>Agaricomycetidae</taxon>
        <taxon>Boletales</taxon>
        <taxon>Sclerodermatineae</taxon>
        <taxon>Pisolithaceae</taxon>
        <taxon>Pisolithus</taxon>
    </lineage>
</organism>
<dbReference type="EMBL" id="KN833843">
    <property type="protein sequence ID" value="KIK16953.1"/>
    <property type="molecule type" value="Genomic_DNA"/>
</dbReference>
<dbReference type="OrthoDB" id="10564308at2759"/>
<dbReference type="HOGENOM" id="CLU_2419086_0_0_1"/>
<sequence length="92" mass="9645">MEEGAARGEVTTRIEAWHTLFLTSHPGSTTRVEGTITTITPQTRGTTSISSDVRFAKIGRQSSDGDSSAMKAAGLMVGHPEVAGDVNSETPV</sequence>